<protein>
    <recommendedName>
        <fullName evidence="1">RNA helicase aquarius N-terminal domain-containing protein</fullName>
    </recommendedName>
</protein>
<name>A0A0B1RT12_OESDE</name>
<reference evidence="2 3" key="1">
    <citation type="submission" date="2014-03" db="EMBL/GenBank/DDBJ databases">
        <title>Draft genome of the hookworm Oesophagostomum dentatum.</title>
        <authorList>
            <person name="Mitreva M."/>
        </authorList>
    </citation>
    <scope>NUCLEOTIDE SEQUENCE [LARGE SCALE GENOMIC DNA]</scope>
    <source>
        <strain evidence="2 3">OD-Hann</strain>
    </source>
</reference>
<dbReference type="AlphaFoldDB" id="A0A0B1RT12"/>
<dbReference type="OrthoDB" id="1879at2759"/>
<feature type="non-terminal residue" evidence="2">
    <location>
        <position position="129"/>
    </location>
</feature>
<keyword evidence="3" id="KW-1185">Reference proteome</keyword>
<gene>
    <name evidence="2" type="ORF">OESDEN_24172</name>
</gene>
<evidence type="ECO:0000259" key="1">
    <source>
        <dbReference type="Pfam" id="PF16399"/>
    </source>
</evidence>
<feature type="domain" description="RNA helicase aquarius N-terminal" evidence="1">
    <location>
        <begin position="3"/>
        <end position="128"/>
    </location>
</feature>
<sequence>MIATHFNPRKIVMLEFSQYLECYLWPNYTEEASVAHVMSIVIMLNEKFRERIDAWQCFVKKPEHFSSFIYRVLKLSLDETSRSSAEQCAIITFLVNSFNSVEIDIVREQMNKLTHMSIWTNLLPSQRDD</sequence>
<evidence type="ECO:0000313" key="3">
    <source>
        <dbReference type="Proteomes" id="UP000053660"/>
    </source>
</evidence>
<dbReference type="Proteomes" id="UP000053660">
    <property type="component" value="Unassembled WGS sequence"/>
</dbReference>
<evidence type="ECO:0000313" key="2">
    <source>
        <dbReference type="EMBL" id="KHJ76208.1"/>
    </source>
</evidence>
<accession>A0A0B1RT12</accession>
<organism evidence="2 3">
    <name type="scientific">Oesophagostomum dentatum</name>
    <name type="common">Nodular worm</name>
    <dbReference type="NCBI Taxonomy" id="61180"/>
    <lineage>
        <taxon>Eukaryota</taxon>
        <taxon>Metazoa</taxon>
        <taxon>Ecdysozoa</taxon>
        <taxon>Nematoda</taxon>
        <taxon>Chromadorea</taxon>
        <taxon>Rhabditida</taxon>
        <taxon>Rhabditina</taxon>
        <taxon>Rhabditomorpha</taxon>
        <taxon>Strongyloidea</taxon>
        <taxon>Strongylidae</taxon>
        <taxon>Oesophagostomum</taxon>
    </lineage>
</organism>
<proteinExistence type="predicted"/>
<dbReference type="Pfam" id="PF16399">
    <property type="entry name" value="Aquarius_N_1st"/>
    <property type="match status" value="1"/>
</dbReference>
<dbReference type="EMBL" id="KN611984">
    <property type="protein sequence ID" value="KHJ76208.1"/>
    <property type="molecule type" value="Genomic_DNA"/>
</dbReference>
<dbReference type="InterPro" id="IPR032174">
    <property type="entry name" value="Aquarius_N"/>
</dbReference>